<feature type="domain" description="Beta-lactamase-related" evidence="2">
    <location>
        <begin position="37"/>
        <end position="328"/>
    </location>
</feature>
<sequence length="335" mass="34724">MPRRGLAGEGGGMPDVIGDLDLIGTARGWGIGDCVLGVVDPDGVRVAGVGVDPAQHVELGSVSKGLTGLLYEDALERGEVERTTALGDALPALAGTAAGAIPLDALATHRSGLPRLPAGMHPWRRSWDLLRHGRNPYGESLAQVLRQAARTGVAGRPKPLYSNLGFALLGHAVAARSGVEYAALLESRLAVPLGADSLHVPDTRGEIRPGAMVGTTGRGRSREPWVGEGIGPAGGVRATITDAARLVQALLDGDAPGLSALRPRADFVGAYRIGSVWVTSSPGGGERRITWHNGGTGGFRSFVGLDREAGRGIVVVSPRSVAPDRRATEWLLGRS</sequence>
<dbReference type="InterPro" id="IPR001466">
    <property type="entry name" value="Beta-lactam-related"/>
</dbReference>
<dbReference type="InterPro" id="IPR050491">
    <property type="entry name" value="AmpC-like"/>
</dbReference>
<gene>
    <name evidence="3" type="ORF">C8046_08745</name>
</gene>
<protein>
    <submittedName>
        <fullName evidence="3">Serine hydrolase</fullName>
    </submittedName>
</protein>
<proteinExistence type="predicted"/>
<evidence type="ECO:0000313" key="4">
    <source>
        <dbReference type="Proteomes" id="UP000245166"/>
    </source>
</evidence>
<accession>A0A2U1ZUT2</accession>
<keyword evidence="4" id="KW-1185">Reference proteome</keyword>
<evidence type="ECO:0000313" key="3">
    <source>
        <dbReference type="EMBL" id="PWD50721.1"/>
    </source>
</evidence>
<dbReference type="PANTHER" id="PTHR46825">
    <property type="entry name" value="D-ALANYL-D-ALANINE-CARBOXYPEPTIDASE/ENDOPEPTIDASE AMPH"/>
    <property type="match status" value="1"/>
</dbReference>
<dbReference type="Gene3D" id="3.40.710.10">
    <property type="entry name" value="DD-peptidase/beta-lactamase superfamily"/>
    <property type="match status" value="1"/>
</dbReference>
<reference evidence="3 4" key="1">
    <citation type="submission" date="2018-03" db="EMBL/GenBank/DDBJ databases">
        <title>Genome assembly of novel Miniimonas species PCH200.</title>
        <authorList>
            <person name="Thakur V."/>
            <person name="Kumar V."/>
            <person name="Singh D."/>
        </authorList>
    </citation>
    <scope>NUCLEOTIDE SEQUENCE [LARGE SCALE GENOMIC DNA]</scope>
    <source>
        <strain evidence="3 4">PCH200</strain>
    </source>
</reference>
<dbReference type="Pfam" id="PF00144">
    <property type="entry name" value="Beta-lactamase"/>
    <property type="match status" value="1"/>
</dbReference>
<dbReference type="Proteomes" id="UP000245166">
    <property type="component" value="Unassembled WGS sequence"/>
</dbReference>
<dbReference type="PANTHER" id="PTHR46825:SF9">
    <property type="entry name" value="BETA-LACTAMASE-RELATED DOMAIN-CONTAINING PROTEIN"/>
    <property type="match status" value="1"/>
</dbReference>
<dbReference type="GO" id="GO:0016787">
    <property type="term" value="F:hydrolase activity"/>
    <property type="evidence" value="ECO:0007669"/>
    <property type="project" value="UniProtKB-KW"/>
</dbReference>
<dbReference type="InterPro" id="IPR012338">
    <property type="entry name" value="Beta-lactam/transpept-like"/>
</dbReference>
<organism evidence="3 4">
    <name type="scientific">Serinibacter arcticus</name>
    <dbReference type="NCBI Taxonomy" id="1655435"/>
    <lineage>
        <taxon>Bacteria</taxon>
        <taxon>Bacillati</taxon>
        <taxon>Actinomycetota</taxon>
        <taxon>Actinomycetes</taxon>
        <taxon>Micrococcales</taxon>
        <taxon>Beutenbergiaceae</taxon>
        <taxon>Serinibacter</taxon>
    </lineage>
</organism>
<keyword evidence="3" id="KW-0378">Hydrolase</keyword>
<dbReference type="AlphaFoldDB" id="A0A2U1ZUT2"/>
<feature type="region of interest" description="Disordered" evidence="1">
    <location>
        <begin position="205"/>
        <end position="226"/>
    </location>
</feature>
<dbReference type="SUPFAM" id="SSF56601">
    <property type="entry name" value="beta-lactamase/transpeptidase-like"/>
    <property type="match status" value="1"/>
</dbReference>
<name>A0A2U1ZUT2_9MICO</name>
<evidence type="ECO:0000256" key="1">
    <source>
        <dbReference type="SAM" id="MobiDB-lite"/>
    </source>
</evidence>
<dbReference type="EMBL" id="PYHR01000002">
    <property type="protein sequence ID" value="PWD50721.1"/>
    <property type="molecule type" value="Genomic_DNA"/>
</dbReference>
<evidence type="ECO:0000259" key="2">
    <source>
        <dbReference type="Pfam" id="PF00144"/>
    </source>
</evidence>
<comment type="caution">
    <text evidence="3">The sequence shown here is derived from an EMBL/GenBank/DDBJ whole genome shotgun (WGS) entry which is preliminary data.</text>
</comment>